<dbReference type="Proteomes" id="UP001234178">
    <property type="component" value="Unassembled WGS sequence"/>
</dbReference>
<reference evidence="1 2" key="1">
    <citation type="journal article" date="2023" name="Nucleic Acids Res.">
        <title>The hologenome of Daphnia magna reveals possible DNA methylation and microbiome-mediated evolution of the host genome.</title>
        <authorList>
            <person name="Chaturvedi A."/>
            <person name="Li X."/>
            <person name="Dhandapani V."/>
            <person name="Marshall H."/>
            <person name="Kissane S."/>
            <person name="Cuenca-Cambronero M."/>
            <person name="Asole G."/>
            <person name="Calvet F."/>
            <person name="Ruiz-Romero M."/>
            <person name="Marangio P."/>
            <person name="Guigo R."/>
            <person name="Rago D."/>
            <person name="Mirbahai L."/>
            <person name="Eastwood N."/>
            <person name="Colbourne J.K."/>
            <person name="Zhou J."/>
            <person name="Mallon E."/>
            <person name="Orsini L."/>
        </authorList>
    </citation>
    <scope>NUCLEOTIDE SEQUENCE [LARGE SCALE GENOMIC DNA]</scope>
    <source>
        <strain evidence="1">LRV0_1</strain>
    </source>
</reference>
<accession>A0ABR0AMC0</accession>
<comment type="caution">
    <text evidence="1">The sequence shown here is derived from an EMBL/GenBank/DDBJ whole genome shotgun (WGS) entry which is preliminary data.</text>
</comment>
<evidence type="ECO:0000313" key="2">
    <source>
        <dbReference type="Proteomes" id="UP001234178"/>
    </source>
</evidence>
<name>A0ABR0AMC0_9CRUS</name>
<keyword evidence="2" id="KW-1185">Reference proteome</keyword>
<organism evidence="1 2">
    <name type="scientific">Daphnia magna</name>
    <dbReference type="NCBI Taxonomy" id="35525"/>
    <lineage>
        <taxon>Eukaryota</taxon>
        <taxon>Metazoa</taxon>
        <taxon>Ecdysozoa</taxon>
        <taxon>Arthropoda</taxon>
        <taxon>Crustacea</taxon>
        <taxon>Branchiopoda</taxon>
        <taxon>Diplostraca</taxon>
        <taxon>Cladocera</taxon>
        <taxon>Anomopoda</taxon>
        <taxon>Daphniidae</taxon>
        <taxon>Daphnia</taxon>
    </lineage>
</organism>
<evidence type="ECO:0000313" key="1">
    <source>
        <dbReference type="EMBL" id="KAK4026128.1"/>
    </source>
</evidence>
<dbReference type="EMBL" id="JAOYFB010000038">
    <property type="protein sequence ID" value="KAK4026128.1"/>
    <property type="molecule type" value="Genomic_DNA"/>
</dbReference>
<proteinExistence type="predicted"/>
<sequence>MTNSKSFPWIHQLFYQLFYFPCRLIEECSSIERGLHRNFTPDCVCLGLDFVDEIHFKLLNVL</sequence>
<gene>
    <name evidence="1" type="ORF">OUZ56_015147</name>
</gene>
<protein>
    <submittedName>
        <fullName evidence="1">Uncharacterized protein</fullName>
    </submittedName>
</protein>